<feature type="transmembrane region" description="Helical" evidence="5">
    <location>
        <begin position="354"/>
        <end position="374"/>
    </location>
</feature>
<feature type="transmembrane region" description="Helical" evidence="5">
    <location>
        <begin position="325"/>
        <end position="348"/>
    </location>
</feature>
<feature type="transmembrane region" description="Helical" evidence="5">
    <location>
        <begin position="150"/>
        <end position="172"/>
    </location>
</feature>
<evidence type="ECO:0000313" key="6">
    <source>
        <dbReference type="EMBL" id="MEJ6348737.1"/>
    </source>
</evidence>
<proteinExistence type="predicted"/>
<dbReference type="PANTHER" id="PTHR11785:SF512">
    <property type="entry name" value="SOBREMESA, ISOFORM B"/>
    <property type="match status" value="1"/>
</dbReference>
<keyword evidence="3 5" id="KW-1133">Transmembrane helix</keyword>
<dbReference type="PANTHER" id="PTHR11785">
    <property type="entry name" value="AMINO ACID TRANSPORTER"/>
    <property type="match status" value="1"/>
</dbReference>
<evidence type="ECO:0000256" key="5">
    <source>
        <dbReference type="SAM" id="Phobius"/>
    </source>
</evidence>
<evidence type="ECO:0000256" key="1">
    <source>
        <dbReference type="ARBA" id="ARBA00004141"/>
    </source>
</evidence>
<organism evidence="6 7">
    <name type="scientific">Holzapfeliella saturejae</name>
    <dbReference type="NCBI Taxonomy" id="3082953"/>
    <lineage>
        <taxon>Bacteria</taxon>
        <taxon>Bacillati</taxon>
        <taxon>Bacillota</taxon>
        <taxon>Bacilli</taxon>
        <taxon>Lactobacillales</taxon>
        <taxon>Lactobacillaceae</taxon>
        <taxon>Holzapfeliella</taxon>
    </lineage>
</organism>
<keyword evidence="4 5" id="KW-0472">Membrane</keyword>
<reference evidence="6 7" key="1">
    <citation type="submission" date="2023-10" db="EMBL/GenBank/DDBJ databases">
        <title>Holzapfeliella saturejae sp. nov. isolated from Satureja montana flowers.</title>
        <authorList>
            <person name="Alcantara C."/>
            <person name="Zuniga M."/>
            <person name="Landete J.M."/>
            <person name="Monedero V."/>
        </authorList>
    </citation>
    <scope>NUCLEOTIDE SEQUENCE [LARGE SCALE GENOMIC DNA]</scope>
    <source>
        <strain evidence="6 7">He02</strain>
    </source>
</reference>
<feature type="transmembrane region" description="Helical" evidence="5">
    <location>
        <begin position="90"/>
        <end position="111"/>
    </location>
</feature>
<comment type="subcellular location">
    <subcellularLocation>
        <location evidence="1">Membrane</location>
        <topology evidence="1">Multi-pass membrane protein</topology>
    </subcellularLocation>
</comment>
<feature type="transmembrane region" description="Helical" evidence="5">
    <location>
        <begin position="192"/>
        <end position="210"/>
    </location>
</feature>
<dbReference type="EMBL" id="JAWMWG010000001">
    <property type="protein sequence ID" value="MEJ6348737.1"/>
    <property type="molecule type" value="Genomic_DNA"/>
</dbReference>
<evidence type="ECO:0000256" key="2">
    <source>
        <dbReference type="ARBA" id="ARBA00022692"/>
    </source>
</evidence>
<dbReference type="InterPro" id="IPR050598">
    <property type="entry name" value="AminoAcid_Transporter"/>
</dbReference>
<comment type="caution">
    <text evidence="6">The sequence shown here is derived from an EMBL/GenBank/DDBJ whole genome shotgun (WGS) entry which is preliminary data.</text>
</comment>
<protein>
    <submittedName>
        <fullName evidence="6">Amino acid permease</fullName>
    </submittedName>
</protein>
<dbReference type="Pfam" id="PF13520">
    <property type="entry name" value="AA_permease_2"/>
    <property type="match status" value="1"/>
</dbReference>
<evidence type="ECO:0000313" key="7">
    <source>
        <dbReference type="Proteomes" id="UP001377804"/>
    </source>
</evidence>
<feature type="transmembrane region" description="Helical" evidence="5">
    <location>
        <begin position="230"/>
        <end position="250"/>
    </location>
</feature>
<name>A0ABU8SJ86_9LACO</name>
<accession>A0ABU8SJ86</accession>
<keyword evidence="2 5" id="KW-0812">Transmembrane</keyword>
<dbReference type="PIRSF" id="PIRSF006060">
    <property type="entry name" value="AA_transporter"/>
    <property type="match status" value="1"/>
</dbReference>
<gene>
    <name evidence="6" type="ORF">R4Y45_05815</name>
</gene>
<feature type="transmembrane region" description="Helical" evidence="5">
    <location>
        <begin position="12"/>
        <end position="33"/>
    </location>
</feature>
<feature type="transmembrane region" description="Helical" evidence="5">
    <location>
        <begin position="386"/>
        <end position="408"/>
    </location>
</feature>
<feature type="transmembrane region" description="Helical" evidence="5">
    <location>
        <begin position="45"/>
        <end position="69"/>
    </location>
</feature>
<dbReference type="Proteomes" id="UP001377804">
    <property type="component" value="Unassembled WGS sequence"/>
</dbReference>
<sequence length="438" mass="47738">MSQEMKKNLKFSQALSTVMGIVIGSGIFFKIASITQLTQSTSMTLFVWFFAGILSIASGLTVAELATALPVTGGPIKYIEYTYGKPLSFLYGWAQILIYFPASIASLMLVFSQQLIVLLGIDVSWTIPFAVLCLASIALINFIGNKASGILQVVSLVVKLIPVALIVIVGLIHQPKVLVDVFPITSGHSVPFFVALSGGLLSAMYAYEGWINVGNLAGELKRPSKDLPKAIILGLSLVTVIYVLINFAFLSSLPIEQLAGNPNAAFDSSRVLFGNLGGRLVTIGILVSVYGTINGFVMTGMRLPYTLAKSNQLPFSQHFKKLNRFGVPMISGLLICGISILLLFLGNFENLTNMLVFVMWTFTTLISVAVLILRKREPELERPYKVLFYPIIPIISILGGGFIVIATFITQFQLSLIGILVTLTGLPVYYYYHKKNKA</sequence>
<dbReference type="Gene3D" id="1.20.1740.10">
    <property type="entry name" value="Amino acid/polyamine transporter I"/>
    <property type="match status" value="1"/>
</dbReference>
<dbReference type="InterPro" id="IPR002293">
    <property type="entry name" value="AA/rel_permease1"/>
</dbReference>
<evidence type="ECO:0000256" key="4">
    <source>
        <dbReference type="ARBA" id="ARBA00023136"/>
    </source>
</evidence>
<feature type="transmembrane region" description="Helical" evidence="5">
    <location>
        <begin position="123"/>
        <end position="143"/>
    </location>
</feature>
<keyword evidence="7" id="KW-1185">Reference proteome</keyword>
<evidence type="ECO:0000256" key="3">
    <source>
        <dbReference type="ARBA" id="ARBA00022989"/>
    </source>
</evidence>
<feature type="transmembrane region" description="Helical" evidence="5">
    <location>
        <begin position="280"/>
        <end position="305"/>
    </location>
</feature>
<feature type="transmembrane region" description="Helical" evidence="5">
    <location>
        <begin position="414"/>
        <end position="432"/>
    </location>
</feature>